<name>A0A8T2RDK9_CERRI</name>
<comment type="caution">
    <text evidence="1">The sequence shown here is derived from an EMBL/GenBank/DDBJ whole genome shotgun (WGS) entry which is preliminary data.</text>
</comment>
<sequence>MTSSAKEFEGTFLVSKEKQKIVYMEAGKGFVDVLLGLLQLPIVSALSFFASSDAQNHLNAGSLTTLYNSLQKMNASSLLLLKDELLCPPCPPLLSKFWRLSAGLRPKPLSLPATVYKCSSYQCFASVSATHGGTCRNGHGATMVNAINLDNADPHFTTPSCGFVQTYLTFIISDDLNIMPSSTIESIIMLNKHGVKNLTDLCSVESRVSSEQVFELLRASFTSDTVLNKVFKDVIPSPLIDDKSK</sequence>
<dbReference type="PANTHER" id="PTHR33103:SF19">
    <property type="entry name" value="OS09G0544700 PROTEIN"/>
    <property type="match status" value="1"/>
</dbReference>
<dbReference type="Proteomes" id="UP000825935">
    <property type="component" value="Chromosome 28"/>
</dbReference>
<protein>
    <submittedName>
        <fullName evidence="1">Uncharacterized protein</fullName>
    </submittedName>
</protein>
<dbReference type="InterPro" id="IPR007750">
    <property type="entry name" value="DUF674"/>
</dbReference>
<reference evidence="1" key="1">
    <citation type="submission" date="2021-08" db="EMBL/GenBank/DDBJ databases">
        <title>WGS assembly of Ceratopteris richardii.</title>
        <authorList>
            <person name="Marchant D.B."/>
            <person name="Chen G."/>
            <person name="Jenkins J."/>
            <person name="Shu S."/>
            <person name="Leebens-Mack J."/>
            <person name="Grimwood J."/>
            <person name="Schmutz J."/>
            <person name="Soltis P."/>
            <person name="Soltis D."/>
            <person name="Chen Z.-H."/>
        </authorList>
    </citation>
    <scope>NUCLEOTIDE SEQUENCE</scope>
    <source>
        <strain evidence="1">Whitten #5841</strain>
        <tissue evidence="1">Leaf</tissue>
    </source>
</reference>
<accession>A0A8T2RDK9</accession>
<dbReference type="Pfam" id="PF05056">
    <property type="entry name" value="DUF674"/>
    <property type="match status" value="1"/>
</dbReference>
<dbReference type="AlphaFoldDB" id="A0A8T2RDK9"/>
<dbReference type="OrthoDB" id="2014278at2759"/>
<dbReference type="EMBL" id="CM035433">
    <property type="protein sequence ID" value="KAH7293941.1"/>
    <property type="molecule type" value="Genomic_DNA"/>
</dbReference>
<dbReference type="PANTHER" id="PTHR33103">
    <property type="entry name" value="OS01G0153900 PROTEIN"/>
    <property type="match status" value="1"/>
</dbReference>
<proteinExistence type="predicted"/>
<keyword evidence="2" id="KW-1185">Reference proteome</keyword>
<evidence type="ECO:0000313" key="1">
    <source>
        <dbReference type="EMBL" id="KAH7293941.1"/>
    </source>
</evidence>
<gene>
    <name evidence="1" type="ORF">KP509_28G049400</name>
</gene>
<evidence type="ECO:0000313" key="2">
    <source>
        <dbReference type="Proteomes" id="UP000825935"/>
    </source>
</evidence>
<organism evidence="1 2">
    <name type="scientific">Ceratopteris richardii</name>
    <name type="common">Triangle waterfern</name>
    <dbReference type="NCBI Taxonomy" id="49495"/>
    <lineage>
        <taxon>Eukaryota</taxon>
        <taxon>Viridiplantae</taxon>
        <taxon>Streptophyta</taxon>
        <taxon>Embryophyta</taxon>
        <taxon>Tracheophyta</taxon>
        <taxon>Polypodiopsida</taxon>
        <taxon>Polypodiidae</taxon>
        <taxon>Polypodiales</taxon>
        <taxon>Pteridineae</taxon>
        <taxon>Pteridaceae</taxon>
        <taxon>Parkerioideae</taxon>
        <taxon>Ceratopteris</taxon>
    </lineage>
</organism>
<dbReference type="OMA" id="TVMPMSA"/>